<evidence type="ECO:0000256" key="1">
    <source>
        <dbReference type="PROSITE-ProRule" id="PRU00358"/>
    </source>
</evidence>
<dbReference type="AlphaFoldDB" id="A0A9R1UDV4"/>
<name>A0A9R1UDV4_LACSA</name>
<evidence type="ECO:0000259" key="2">
    <source>
        <dbReference type="PROSITE" id="PS51015"/>
    </source>
</evidence>
<dbReference type="Proteomes" id="UP000235145">
    <property type="component" value="Unassembled WGS sequence"/>
</dbReference>
<gene>
    <name evidence="3" type="ORF">LSAT_V11C900482250</name>
</gene>
<dbReference type="PROSITE" id="PS51015">
    <property type="entry name" value="YDG"/>
    <property type="match status" value="1"/>
</dbReference>
<evidence type="ECO:0000313" key="4">
    <source>
        <dbReference type="Proteomes" id="UP000235145"/>
    </source>
</evidence>
<evidence type="ECO:0000313" key="3">
    <source>
        <dbReference type="EMBL" id="KAJ0185306.1"/>
    </source>
</evidence>
<dbReference type="InterPro" id="IPR003105">
    <property type="entry name" value="SRA_YDG"/>
</dbReference>
<proteinExistence type="predicted"/>
<sequence>MLRFLRICDSDEKPTLGYVYEGMYRAKKEIKKLFRNNIELYTHYINIIKNQWDRMWWWGGGGEGGMDMIERYNSIGTMDGLTLTDQLKLFHEHECSFCRKLAFASRNTTRPDEWWKLHGGDAPELQKFMLKLINLVFKPNPHGSKLV</sequence>
<accession>A0A9R1UDV4</accession>
<protein>
    <recommendedName>
        <fullName evidence="2">YDG domain-containing protein</fullName>
    </recommendedName>
</protein>
<feature type="domain" description="YDG" evidence="2">
    <location>
        <begin position="1"/>
        <end position="47"/>
    </location>
</feature>
<comment type="subcellular location">
    <subcellularLocation>
        <location evidence="1">Nucleus</location>
    </subcellularLocation>
</comment>
<keyword evidence="1" id="KW-0539">Nucleus</keyword>
<reference evidence="3 4" key="1">
    <citation type="journal article" date="2017" name="Nat. Commun.">
        <title>Genome assembly with in vitro proximity ligation data and whole-genome triplication in lettuce.</title>
        <authorList>
            <person name="Reyes-Chin-Wo S."/>
            <person name="Wang Z."/>
            <person name="Yang X."/>
            <person name="Kozik A."/>
            <person name="Arikit S."/>
            <person name="Song C."/>
            <person name="Xia L."/>
            <person name="Froenicke L."/>
            <person name="Lavelle D.O."/>
            <person name="Truco M.J."/>
            <person name="Xia R."/>
            <person name="Zhu S."/>
            <person name="Xu C."/>
            <person name="Xu H."/>
            <person name="Xu X."/>
            <person name="Cox K."/>
            <person name="Korf I."/>
            <person name="Meyers B.C."/>
            <person name="Michelmore R.W."/>
        </authorList>
    </citation>
    <scope>NUCLEOTIDE SEQUENCE [LARGE SCALE GENOMIC DNA]</scope>
    <source>
        <strain evidence="4">cv. Salinas</strain>
        <tissue evidence="3">Seedlings</tissue>
    </source>
</reference>
<dbReference type="EMBL" id="NBSK02000009">
    <property type="protein sequence ID" value="KAJ0185306.1"/>
    <property type="molecule type" value="Genomic_DNA"/>
</dbReference>
<dbReference type="GO" id="GO:0005634">
    <property type="term" value="C:nucleus"/>
    <property type="evidence" value="ECO:0007669"/>
    <property type="project" value="UniProtKB-SubCell"/>
</dbReference>
<organism evidence="3 4">
    <name type="scientific">Lactuca sativa</name>
    <name type="common">Garden lettuce</name>
    <dbReference type="NCBI Taxonomy" id="4236"/>
    <lineage>
        <taxon>Eukaryota</taxon>
        <taxon>Viridiplantae</taxon>
        <taxon>Streptophyta</taxon>
        <taxon>Embryophyta</taxon>
        <taxon>Tracheophyta</taxon>
        <taxon>Spermatophyta</taxon>
        <taxon>Magnoliopsida</taxon>
        <taxon>eudicotyledons</taxon>
        <taxon>Gunneridae</taxon>
        <taxon>Pentapetalae</taxon>
        <taxon>asterids</taxon>
        <taxon>campanulids</taxon>
        <taxon>Asterales</taxon>
        <taxon>Asteraceae</taxon>
        <taxon>Cichorioideae</taxon>
        <taxon>Cichorieae</taxon>
        <taxon>Lactucinae</taxon>
        <taxon>Lactuca</taxon>
    </lineage>
</organism>
<comment type="caution">
    <text evidence="3">The sequence shown here is derived from an EMBL/GenBank/DDBJ whole genome shotgun (WGS) entry which is preliminary data.</text>
</comment>
<keyword evidence="4" id="KW-1185">Reference proteome</keyword>